<evidence type="ECO:0000313" key="2">
    <source>
        <dbReference type="WBParaSite" id="RSKR_0000014900.1"/>
    </source>
</evidence>
<protein>
    <submittedName>
        <fullName evidence="2">ARF7EP_C domain-containing protein</fullName>
    </submittedName>
</protein>
<name>A0AC35TFY2_9BILA</name>
<evidence type="ECO:0000313" key="1">
    <source>
        <dbReference type="Proteomes" id="UP000095286"/>
    </source>
</evidence>
<proteinExistence type="predicted"/>
<organism evidence="1 2">
    <name type="scientific">Rhabditophanes sp. KR3021</name>
    <dbReference type="NCBI Taxonomy" id="114890"/>
    <lineage>
        <taxon>Eukaryota</taxon>
        <taxon>Metazoa</taxon>
        <taxon>Ecdysozoa</taxon>
        <taxon>Nematoda</taxon>
        <taxon>Chromadorea</taxon>
        <taxon>Rhabditida</taxon>
        <taxon>Tylenchina</taxon>
        <taxon>Panagrolaimomorpha</taxon>
        <taxon>Strongyloidoidea</taxon>
        <taxon>Alloionematidae</taxon>
        <taxon>Rhabditophanes</taxon>
    </lineage>
</organism>
<reference evidence="2" key="1">
    <citation type="submission" date="2016-11" db="UniProtKB">
        <authorList>
            <consortium name="WormBaseParasite"/>
        </authorList>
    </citation>
    <scope>IDENTIFICATION</scope>
    <source>
        <strain evidence="2">KR3021</strain>
    </source>
</reference>
<sequence>MAFKFDIFSDSYDYLEDHEEDVTASDYFDCKGCGHPADSCMCPDCVCQSCKLFRSNGGNQRGADVSTKGQSLYRLYRVKRIINMDELYKSMCPELPETTTCSSDHLKDSESSIKNHSMSPRTNAAH</sequence>
<accession>A0AC35TFY2</accession>
<dbReference type="Proteomes" id="UP000095286">
    <property type="component" value="Unplaced"/>
</dbReference>
<dbReference type="WBParaSite" id="RSKR_0000014900.1">
    <property type="protein sequence ID" value="RSKR_0000014900.1"/>
    <property type="gene ID" value="RSKR_0000014900"/>
</dbReference>